<dbReference type="RefSeq" id="WP_077116700.1">
    <property type="nucleotide sequence ID" value="NZ_LOKT01000003.1"/>
</dbReference>
<feature type="domain" description="Thiolase N-terminal" evidence="1">
    <location>
        <begin position="4"/>
        <end position="197"/>
    </location>
</feature>
<dbReference type="InterPro" id="IPR016039">
    <property type="entry name" value="Thiolase-like"/>
</dbReference>
<dbReference type="Pfam" id="PF00108">
    <property type="entry name" value="Thiolase_N"/>
    <property type="match status" value="1"/>
</dbReference>
<gene>
    <name evidence="3" type="ORF">B0T46_12105</name>
</gene>
<reference evidence="3 4" key="1">
    <citation type="journal article" date="2016" name="Antonie Van Leeuwenhoek">
        <title>Nocardia donostiensis sp. nov., isolated from human respiratory specimens.</title>
        <authorList>
            <person name="Ercibengoa M."/>
            <person name="Bell M."/>
            <person name="Marimon J.M."/>
            <person name="Humrighouse B."/>
            <person name="Klenk H.P."/>
            <person name="Potter G."/>
            <person name="Perez-Trallero E."/>
        </authorList>
    </citation>
    <scope>NUCLEOTIDE SEQUENCE [LARGE SCALE GENOMIC DNA]</scope>
    <source>
        <strain evidence="3 4">X1655</strain>
    </source>
</reference>
<dbReference type="SUPFAM" id="SSF53901">
    <property type="entry name" value="Thiolase-like"/>
    <property type="match status" value="1"/>
</dbReference>
<dbReference type="PANTHER" id="PTHR42870">
    <property type="entry name" value="ACETYL-COA C-ACETYLTRANSFERASE"/>
    <property type="match status" value="1"/>
</dbReference>
<organism evidence="3 4">
    <name type="scientific">Nocardia donostiensis</name>
    <dbReference type="NCBI Taxonomy" id="1538463"/>
    <lineage>
        <taxon>Bacteria</taxon>
        <taxon>Bacillati</taxon>
        <taxon>Actinomycetota</taxon>
        <taxon>Actinomycetes</taxon>
        <taxon>Mycobacteriales</taxon>
        <taxon>Nocardiaceae</taxon>
        <taxon>Nocardia</taxon>
    </lineage>
</organism>
<keyword evidence="4" id="KW-1185">Reference proteome</keyword>
<evidence type="ECO:0000259" key="1">
    <source>
        <dbReference type="Pfam" id="PF00108"/>
    </source>
</evidence>
<evidence type="ECO:0000313" key="3">
    <source>
        <dbReference type="EMBL" id="ONM48443.1"/>
    </source>
</evidence>
<sequence length="395" mass="40347">MRDVVVVGCGMTAFGKQPARTVSGLAAEAVESALADAGLGSEVPAELGMIYYANVLSGLLQGQESARGQNALARTGVAGIPLVNVENACASGSTALHQAWLSVASGQVDAALAVGVEKLHIEDKARALSALTSVLDQEHLPEVLAELGSSGTGSVFMDFYAGAAKRYMERTGATQEDFARITVKNSEHGSRNPKAQYGKPLTIDEVLSARCVSGPLTVPMCAPMSDGAAAVLVAAPELARRWEADGVYLRGTVVTGGRRGVLGELVPTAAARAFEQAGIGPEDVDVVECHDAAAPAELIVLEELGLCGPGEALTKLRAGATRIGGELPVNPSGGLQSKGHPLGATGLGQVVELVDQLRGRAGARQVGEPRVALAENAGGYMGPDAAVATVTILSR</sequence>
<evidence type="ECO:0000313" key="4">
    <source>
        <dbReference type="Proteomes" id="UP000188836"/>
    </source>
</evidence>
<dbReference type="Gene3D" id="3.40.47.10">
    <property type="match status" value="1"/>
</dbReference>
<dbReference type="Proteomes" id="UP000188836">
    <property type="component" value="Unassembled WGS sequence"/>
</dbReference>
<protein>
    <submittedName>
        <fullName evidence="3">Thiolase</fullName>
    </submittedName>
</protein>
<name>A0A1V2TG49_9NOCA</name>
<dbReference type="GO" id="GO:0016747">
    <property type="term" value="F:acyltransferase activity, transferring groups other than amino-acyl groups"/>
    <property type="evidence" value="ECO:0007669"/>
    <property type="project" value="InterPro"/>
</dbReference>
<proteinExistence type="predicted"/>
<dbReference type="InterPro" id="IPR002155">
    <property type="entry name" value="Thiolase"/>
</dbReference>
<dbReference type="Pfam" id="PF22691">
    <property type="entry name" value="Thiolase_C_1"/>
    <property type="match status" value="1"/>
</dbReference>
<dbReference type="PANTHER" id="PTHR42870:SF1">
    <property type="entry name" value="NON-SPECIFIC LIPID-TRANSFER PROTEIN-LIKE 2"/>
    <property type="match status" value="1"/>
</dbReference>
<dbReference type="AlphaFoldDB" id="A0A1V2TG49"/>
<dbReference type="CDD" id="cd00829">
    <property type="entry name" value="SCP-x_thiolase"/>
    <property type="match status" value="1"/>
</dbReference>
<evidence type="ECO:0000259" key="2">
    <source>
        <dbReference type="Pfam" id="PF22691"/>
    </source>
</evidence>
<dbReference type="OrthoDB" id="9785768at2"/>
<dbReference type="InterPro" id="IPR020616">
    <property type="entry name" value="Thiolase_N"/>
</dbReference>
<dbReference type="PIRSF" id="PIRSF000429">
    <property type="entry name" value="Ac-CoA_Ac_transf"/>
    <property type="match status" value="1"/>
</dbReference>
<dbReference type="EMBL" id="MUMY01000009">
    <property type="protein sequence ID" value="ONM48443.1"/>
    <property type="molecule type" value="Genomic_DNA"/>
</dbReference>
<dbReference type="InterPro" id="IPR055140">
    <property type="entry name" value="Thiolase_C_2"/>
</dbReference>
<feature type="domain" description="Thiolase C-terminal" evidence="2">
    <location>
        <begin position="266"/>
        <end position="384"/>
    </location>
</feature>
<accession>A0A1V2TG49</accession>
<comment type="caution">
    <text evidence="3">The sequence shown here is derived from an EMBL/GenBank/DDBJ whole genome shotgun (WGS) entry which is preliminary data.</text>
</comment>
<dbReference type="STRING" id="1538463.B0T36_05100"/>